<feature type="region of interest" description="Disordered" evidence="1">
    <location>
        <begin position="61"/>
        <end position="81"/>
    </location>
</feature>
<evidence type="ECO:0000256" key="1">
    <source>
        <dbReference type="SAM" id="MobiDB-lite"/>
    </source>
</evidence>
<organism evidence="2 3">
    <name type="scientific">Mycolicibacterium arenosum</name>
    <dbReference type="NCBI Taxonomy" id="2952157"/>
    <lineage>
        <taxon>Bacteria</taxon>
        <taxon>Bacillati</taxon>
        <taxon>Actinomycetota</taxon>
        <taxon>Actinomycetes</taxon>
        <taxon>Mycobacteriales</taxon>
        <taxon>Mycobacteriaceae</taxon>
        <taxon>Mycolicibacterium</taxon>
    </lineage>
</organism>
<dbReference type="Proteomes" id="UP001651690">
    <property type="component" value="Unassembled WGS sequence"/>
</dbReference>
<evidence type="ECO:0000313" key="2">
    <source>
        <dbReference type="EMBL" id="MCP9271386.1"/>
    </source>
</evidence>
<protein>
    <submittedName>
        <fullName evidence="2">Uncharacterized protein</fullName>
    </submittedName>
</protein>
<accession>A0ABT1LWV9</accession>
<comment type="caution">
    <text evidence="2">The sequence shown here is derived from an EMBL/GenBank/DDBJ whole genome shotgun (WGS) entry which is preliminary data.</text>
</comment>
<reference evidence="2 3" key="1">
    <citation type="submission" date="2022-06" db="EMBL/GenBank/DDBJ databases">
        <title>Mycolicibacterium sp. CAU 1645 isolated from seawater.</title>
        <authorList>
            <person name="Kim W."/>
        </authorList>
    </citation>
    <scope>NUCLEOTIDE SEQUENCE [LARGE SCALE GENOMIC DNA]</scope>
    <source>
        <strain evidence="2 3">CAU 1645</strain>
    </source>
</reference>
<name>A0ABT1LWV9_9MYCO</name>
<evidence type="ECO:0000313" key="3">
    <source>
        <dbReference type="Proteomes" id="UP001651690"/>
    </source>
</evidence>
<dbReference type="EMBL" id="JANDBD010000002">
    <property type="protein sequence ID" value="MCP9271386.1"/>
    <property type="molecule type" value="Genomic_DNA"/>
</dbReference>
<sequence length="81" mass="8843">MSRGTHEVCTCGHRYPEHSLFGTCYGCLDCPDVEERPPGDQDFFDDHPYRRCGCAGFDGADDIEGADQPGEVGPFSRPDSG</sequence>
<proteinExistence type="predicted"/>
<keyword evidence="3" id="KW-1185">Reference proteome</keyword>
<dbReference type="RefSeq" id="WP_255058431.1">
    <property type="nucleotide sequence ID" value="NZ_JANDBD010000002.1"/>
</dbReference>
<gene>
    <name evidence="2" type="ORF">NM203_04200</name>
</gene>